<name>A0ABW4YPJ9_9BACL</name>
<evidence type="ECO:0000313" key="1">
    <source>
        <dbReference type="EMBL" id="MFD2117639.1"/>
    </source>
</evidence>
<evidence type="ECO:0000313" key="2">
    <source>
        <dbReference type="Proteomes" id="UP001597362"/>
    </source>
</evidence>
<gene>
    <name evidence="1" type="ORF">ACFSJH_18075</name>
</gene>
<comment type="caution">
    <text evidence="1">The sequence shown here is derived from an EMBL/GenBank/DDBJ whole genome shotgun (WGS) entry which is preliminary data.</text>
</comment>
<proteinExistence type="predicted"/>
<organism evidence="1 2">
    <name type="scientific">Paenibacillus yanchengensis</name>
    <dbReference type="NCBI Taxonomy" id="2035833"/>
    <lineage>
        <taxon>Bacteria</taxon>
        <taxon>Bacillati</taxon>
        <taxon>Bacillota</taxon>
        <taxon>Bacilli</taxon>
        <taxon>Bacillales</taxon>
        <taxon>Paenibacillaceae</taxon>
        <taxon>Paenibacillus</taxon>
    </lineage>
</organism>
<dbReference type="Proteomes" id="UP001597362">
    <property type="component" value="Unassembled WGS sequence"/>
</dbReference>
<dbReference type="EMBL" id="JBHUHO010000045">
    <property type="protein sequence ID" value="MFD2117639.1"/>
    <property type="molecule type" value="Genomic_DNA"/>
</dbReference>
<protein>
    <recommendedName>
        <fullName evidence="3">DUF4085 family protein</fullName>
    </recommendedName>
</protein>
<reference evidence="2" key="1">
    <citation type="journal article" date="2019" name="Int. J. Syst. Evol. Microbiol.">
        <title>The Global Catalogue of Microorganisms (GCM) 10K type strain sequencing project: providing services to taxonomists for standard genome sequencing and annotation.</title>
        <authorList>
            <consortium name="The Broad Institute Genomics Platform"/>
            <consortium name="The Broad Institute Genome Sequencing Center for Infectious Disease"/>
            <person name="Wu L."/>
            <person name="Ma J."/>
        </authorList>
    </citation>
    <scope>NUCLEOTIDE SEQUENCE [LARGE SCALE GENOMIC DNA]</scope>
    <source>
        <strain evidence="2">GH52</strain>
    </source>
</reference>
<keyword evidence="2" id="KW-1185">Reference proteome</keyword>
<dbReference type="RefSeq" id="WP_377774887.1">
    <property type="nucleotide sequence ID" value="NZ_JBHUHO010000045.1"/>
</dbReference>
<sequence length="158" mass="18940">MKYFKYELWEAMNSEDSTEEEKASEQWEINDKQYFNEFIQLESKVSKELFQVFKQIRFHDFVLKNYSITQYESDDPKQIEVTITVSDDFSEEWELKYKDVRKFAVQVQYESNYDMGDWGYSEIFVEVDGVISHEILLSTGTTILIHFTDITLSKISKR</sequence>
<accession>A0ABW4YPJ9</accession>
<evidence type="ECO:0008006" key="3">
    <source>
        <dbReference type="Google" id="ProtNLM"/>
    </source>
</evidence>